<name>A0A9E7H5G6_9LILI</name>
<dbReference type="Proteomes" id="UP001055439">
    <property type="component" value="Chromosome 8"/>
</dbReference>
<reference evidence="2" key="1">
    <citation type="submission" date="2022-05" db="EMBL/GenBank/DDBJ databases">
        <title>The Musa troglodytarum L. genome provides insights into the mechanism of non-climacteric behaviour and enrichment of carotenoids.</title>
        <authorList>
            <person name="Wang J."/>
        </authorList>
    </citation>
    <scope>NUCLEOTIDE SEQUENCE</scope>
    <source>
        <tissue evidence="2">Leaf</tissue>
    </source>
</reference>
<proteinExistence type="predicted"/>
<dbReference type="Pfam" id="PF24847">
    <property type="entry name" value="DUF7722"/>
    <property type="match status" value="1"/>
</dbReference>
<dbReference type="InterPro" id="IPR056139">
    <property type="entry name" value="DUF7722"/>
</dbReference>
<dbReference type="AlphaFoldDB" id="A0A9E7H5G6"/>
<gene>
    <name evidence="2" type="ORF">MUK42_25642</name>
</gene>
<keyword evidence="3" id="KW-1185">Reference proteome</keyword>
<accession>A0A9E7H5G6</accession>
<evidence type="ECO:0000313" key="3">
    <source>
        <dbReference type="Proteomes" id="UP001055439"/>
    </source>
</evidence>
<organism evidence="2 3">
    <name type="scientific">Musa troglodytarum</name>
    <name type="common">fe'i banana</name>
    <dbReference type="NCBI Taxonomy" id="320322"/>
    <lineage>
        <taxon>Eukaryota</taxon>
        <taxon>Viridiplantae</taxon>
        <taxon>Streptophyta</taxon>
        <taxon>Embryophyta</taxon>
        <taxon>Tracheophyta</taxon>
        <taxon>Spermatophyta</taxon>
        <taxon>Magnoliopsida</taxon>
        <taxon>Liliopsida</taxon>
        <taxon>Zingiberales</taxon>
        <taxon>Musaceae</taxon>
        <taxon>Musa</taxon>
    </lineage>
</organism>
<sequence length="93" mass="10925">MEEDKGHVQWHNEKDGYLQMPQHFPRYTKAQYENMSEAELGLLLAEYGIDFKGDLREERKFAMVLGSFHLCSSVFTCVYERAQRAELCHVEHA</sequence>
<evidence type="ECO:0000313" key="2">
    <source>
        <dbReference type="EMBL" id="URE23598.1"/>
    </source>
</evidence>
<evidence type="ECO:0000259" key="1">
    <source>
        <dbReference type="Pfam" id="PF24847"/>
    </source>
</evidence>
<feature type="domain" description="DUF7722" evidence="1">
    <location>
        <begin position="24"/>
        <end position="63"/>
    </location>
</feature>
<protein>
    <recommendedName>
        <fullName evidence="1">DUF7722 domain-containing protein</fullName>
    </recommendedName>
</protein>
<dbReference type="PANTHER" id="PTHR33513">
    <property type="entry name" value="OS06G0523300 PROTEIN"/>
    <property type="match status" value="1"/>
</dbReference>
<dbReference type="EMBL" id="CP097510">
    <property type="protein sequence ID" value="URE23598.1"/>
    <property type="molecule type" value="Genomic_DNA"/>
</dbReference>